<dbReference type="Pfam" id="PF00295">
    <property type="entry name" value="Glyco_hydro_28"/>
    <property type="match status" value="1"/>
</dbReference>
<feature type="signal peptide" evidence="10">
    <location>
        <begin position="1"/>
        <end position="23"/>
    </location>
</feature>
<keyword evidence="3" id="KW-0134">Cell wall</keyword>
<evidence type="ECO:0000256" key="4">
    <source>
        <dbReference type="ARBA" id="ARBA00022525"/>
    </source>
</evidence>
<protein>
    <submittedName>
        <fullName evidence="11">Polygalacturonase</fullName>
        <ecNumber evidence="11">3.2.1.15</ecNumber>
    </submittedName>
</protein>
<keyword evidence="7" id="KW-0961">Cell wall biogenesis/degradation</keyword>
<keyword evidence="6 9" id="KW-0326">Glycosidase</keyword>
<evidence type="ECO:0000256" key="6">
    <source>
        <dbReference type="ARBA" id="ARBA00023295"/>
    </source>
</evidence>
<evidence type="ECO:0000256" key="7">
    <source>
        <dbReference type="ARBA" id="ARBA00023316"/>
    </source>
</evidence>
<dbReference type="GO" id="GO:0005975">
    <property type="term" value="P:carbohydrate metabolic process"/>
    <property type="evidence" value="ECO:0007669"/>
    <property type="project" value="InterPro"/>
</dbReference>
<evidence type="ECO:0000256" key="2">
    <source>
        <dbReference type="ARBA" id="ARBA00008834"/>
    </source>
</evidence>
<dbReference type="STRING" id="429701.A0A2G9GQ84"/>
<organism evidence="11 12">
    <name type="scientific">Handroanthus impetiginosus</name>
    <dbReference type="NCBI Taxonomy" id="429701"/>
    <lineage>
        <taxon>Eukaryota</taxon>
        <taxon>Viridiplantae</taxon>
        <taxon>Streptophyta</taxon>
        <taxon>Embryophyta</taxon>
        <taxon>Tracheophyta</taxon>
        <taxon>Spermatophyta</taxon>
        <taxon>Magnoliopsida</taxon>
        <taxon>eudicotyledons</taxon>
        <taxon>Gunneridae</taxon>
        <taxon>Pentapetalae</taxon>
        <taxon>asterids</taxon>
        <taxon>lamiids</taxon>
        <taxon>Lamiales</taxon>
        <taxon>Bignoniaceae</taxon>
        <taxon>Crescentiina</taxon>
        <taxon>Tabebuia alliance</taxon>
        <taxon>Handroanthus</taxon>
    </lineage>
</organism>
<evidence type="ECO:0000313" key="11">
    <source>
        <dbReference type="EMBL" id="PIN07426.1"/>
    </source>
</evidence>
<evidence type="ECO:0000256" key="1">
    <source>
        <dbReference type="ARBA" id="ARBA00004191"/>
    </source>
</evidence>
<dbReference type="EMBL" id="NKXS01004097">
    <property type="protein sequence ID" value="PIN07426.1"/>
    <property type="molecule type" value="Genomic_DNA"/>
</dbReference>
<dbReference type="AlphaFoldDB" id="A0A2G9GQ84"/>
<dbReference type="GO" id="GO:0071555">
    <property type="term" value="P:cell wall organization"/>
    <property type="evidence" value="ECO:0007669"/>
    <property type="project" value="UniProtKB-KW"/>
</dbReference>
<sequence>MQNPVLILFFTLLFLIFLHQSFAITTTYNVLNFGAKSDAKTDSAAAFFTAWSEACASTRPSLVYVPQGKFLLNNLQFKGPCNNKAITFRIDGTLVAPANNNAANWLAFEEVDGIFIHGGILDGQGAALWACKKSGKSCPSGATTLGISKSRNVEIIGLTSLNSQMFHIVINGCQNVKLQGVKVMASGDSPNTDGIHVQLSMGVTILSTKISTGDDCVSIGPGATNLWIENVMCGPGHGISIGSLGKDYEEAGVQNVTVKSVTFQNTQNGVRIKTWGRPSKGFVRGVLFQHATMTSVQNPIVIDQNYCPYNKNCPGQVSGVKFSDVTYQDIRGTSATEVAVKFDCSKNNPCKGIRLEDVNLTYKNRPAQASCSNAAGSSSGLIEPASCLN</sequence>
<dbReference type="OrthoDB" id="187139at2759"/>
<comment type="caution">
    <text evidence="11">The sequence shown here is derived from an EMBL/GenBank/DDBJ whole genome shotgun (WGS) entry which is preliminary data.</text>
</comment>
<evidence type="ECO:0000256" key="10">
    <source>
        <dbReference type="SAM" id="SignalP"/>
    </source>
</evidence>
<dbReference type="EC" id="3.2.1.15" evidence="11"/>
<evidence type="ECO:0000256" key="9">
    <source>
        <dbReference type="RuleBase" id="RU361169"/>
    </source>
</evidence>
<comment type="similarity">
    <text evidence="2 9">Belongs to the glycosyl hydrolase 28 family.</text>
</comment>
<dbReference type="SMART" id="SM00710">
    <property type="entry name" value="PbH1"/>
    <property type="match status" value="5"/>
</dbReference>
<keyword evidence="5 9" id="KW-0378">Hydrolase</keyword>
<name>A0A2G9GQ84_9LAMI</name>
<feature type="active site" evidence="8">
    <location>
        <position position="237"/>
    </location>
</feature>
<keyword evidence="12" id="KW-1185">Reference proteome</keyword>
<accession>A0A2G9GQ84</accession>
<comment type="subcellular location">
    <subcellularLocation>
        <location evidence="1">Secreted</location>
        <location evidence="1">Cell wall</location>
    </subcellularLocation>
</comment>
<evidence type="ECO:0000256" key="8">
    <source>
        <dbReference type="PROSITE-ProRule" id="PRU10052"/>
    </source>
</evidence>
<dbReference type="PROSITE" id="PS00502">
    <property type="entry name" value="POLYGALACTURONASE"/>
    <property type="match status" value="1"/>
</dbReference>
<evidence type="ECO:0000256" key="5">
    <source>
        <dbReference type="ARBA" id="ARBA00022801"/>
    </source>
</evidence>
<keyword evidence="4" id="KW-0964">Secreted</keyword>
<dbReference type="SUPFAM" id="SSF51126">
    <property type="entry name" value="Pectin lyase-like"/>
    <property type="match status" value="1"/>
</dbReference>
<keyword evidence="10" id="KW-0732">Signal</keyword>
<dbReference type="Gene3D" id="2.160.20.10">
    <property type="entry name" value="Single-stranded right-handed beta-helix, Pectin lyase-like"/>
    <property type="match status" value="1"/>
</dbReference>
<dbReference type="InterPro" id="IPR011050">
    <property type="entry name" value="Pectin_lyase_fold/virulence"/>
</dbReference>
<dbReference type="FunFam" id="2.160.20.10:FF:000016">
    <property type="entry name" value="Polygalacturonase 7"/>
    <property type="match status" value="1"/>
</dbReference>
<feature type="chain" id="PRO_5013560510" evidence="10">
    <location>
        <begin position="24"/>
        <end position="389"/>
    </location>
</feature>
<dbReference type="InterPro" id="IPR000743">
    <property type="entry name" value="Glyco_hydro_28"/>
</dbReference>
<dbReference type="GO" id="GO:0004650">
    <property type="term" value="F:polygalacturonase activity"/>
    <property type="evidence" value="ECO:0007669"/>
    <property type="project" value="UniProtKB-EC"/>
</dbReference>
<proteinExistence type="inferred from homology"/>
<evidence type="ECO:0000313" key="12">
    <source>
        <dbReference type="Proteomes" id="UP000231279"/>
    </source>
</evidence>
<reference evidence="12" key="1">
    <citation type="journal article" date="2018" name="Gigascience">
        <title>Genome assembly of the Pink Ipe (Handroanthus impetiginosus, Bignoniaceae), a highly valued, ecologically keystone Neotropical timber forest tree.</title>
        <authorList>
            <person name="Silva-Junior O.B."/>
            <person name="Grattapaglia D."/>
            <person name="Novaes E."/>
            <person name="Collevatti R.G."/>
        </authorList>
    </citation>
    <scope>NUCLEOTIDE SEQUENCE [LARGE SCALE GENOMIC DNA]</scope>
    <source>
        <strain evidence="12">cv. UFG-1</strain>
    </source>
</reference>
<dbReference type="Proteomes" id="UP000231279">
    <property type="component" value="Unassembled WGS sequence"/>
</dbReference>
<dbReference type="InterPro" id="IPR012334">
    <property type="entry name" value="Pectin_lyas_fold"/>
</dbReference>
<evidence type="ECO:0000256" key="3">
    <source>
        <dbReference type="ARBA" id="ARBA00022512"/>
    </source>
</evidence>
<gene>
    <name evidence="11" type="ORF">CDL12_20004</name>
</gene>
<dbReference type="InterPro" id="IPR006626">
    <property type="entry name" value="PbH1"/>
</dbReference>
<dbReference type="PANTHER" id="PTHR31375">
    <property type="match status" value="1"/>
</dbReference>